<keyword evidence="3" id="KW-1185">Reference proteome</keyword>
<name>A0AAX6FUE5_IRIPA</name>
<feature type="region of interest" description="Disordered" evidence="1">
    <location>
        <begin position="310"/>
        <end position="496"/>
    </location>
</feature>
<dbReference type="Proteomes" id="UP001140949">
    <property type="component" value="Unassembled WGS sequence"/>
</dbReference>
<feature type="region of interest" description="Disordered" evidence="1">
    <location>
        <begin position="563"/>
        <end position="657"/>
    </location>
</feature>
<evidence type="ECO:0000313" key="3">
    <source>
        <dbReference type="Proteomes" id="UP001140949"/>
    </source>
</evidence>
<evidence type="ECO:0000256" key="1">
    <source>
        <dbReference type="SAM" id="MobiDB-lite"/>
    </source>
</evidence>
<comment type="caution">
    <text evidence="2">The sequence shown here is derived from an EMBL/GenBank/DDBJ whole genome shotgun (WGS) entry which is preliminary data.</text>
</comment>
<feature type="region of interest" description="Disordered" evidence="1">
    <location>
        <begin position="191"/>
        <end position="253"/>
    </location>
</feature>
<organism evidence="2 3">
    <name type="scientific">Iris pallida</name>
    <name type="common">Sweet iris</name>
    <dbReference type="NCBI Taxonomy" id="29817"/>
    <lineage>
        <taxon>Eukaryota</taxon>
        <taxon>Viridiplantae</taxon>
        <taxon>Streptophyta</taxon>
        <taxon>Embryophyta</taxon>
        <taxon>Tracheophyta</taxon>
        <taxon>Spermatophyta</taxon>
        <taxon>Magnoliopsida</taxon>
        <taxon>Liliopsida</taxon>
        <taxon>Asparagales</taxon>
        <taxon>Iridaceae</taxon>
        <taxon>Iridoideae</taxon>
        <taxon>Irideae</taxon>
        <taxon>Iris</taxon>
    </lineage>
</organism>
<feature type="compositionally biased region" description="Polar residues" evidence="1">
    <location>
        <begin position="211"/>
        <end position="233"/>
    </location>
</feature>
<feature type="compositionally biased region" description="Low complexity" evidence="1">
    <location>
        <begin position="575"/>
        <end position="586"/>
    </location>
</feature>
<gene>
    <name evidence="2" type="ORF">M6B38_399005</name>
</gene>
<proteinExistence type="predicted"/>
<protein>
    <submittedName>
        <fullName evidence="2">Histone-lysine N-methyltransferase ASHH2 isoform X1</fullName>
    </submittedName>
</protein>
<accession>A0AAX6FUE5</accession>
<reference evidence="2" key="2">
    <citation type="submission" date="2023-04" db="EMBL/GenBank/DDBJ databases">
        <authorList>
            <person name="Bruccoleri R.E."/>
            <person name="Oakeley E.J."/>
            <person name="Faust A.-M."/>
            <person name="Dessus-Babus S."/>
            <person name="Altorfer M."/>
            <person name="Burckhardt D."/>
            <person name="Oertli M."/>
            <person name="Naumann U."/>
            <person name="Petersen F."/>
            <person name="Wong J."/>
        </authorList>
    </citation>
    <scope>NUCLEOTIDE SEQUENCE</scope>
    <source>
        <strain evidence="2">GSM-AAB239-AS_SAM_17_03QT</strain>
        <tissue evidence="2">Leaf</tissue>
    </source>
</reference>
<reference evidence="2" key="1">
    <citation type="journal article" date="2023" name="GigaByte">
        <title>Genome assembly of the bearded iris, Iris pallida Lam.</title>
        <authorList>
            <person name="Bruccoleri R.E."/>
            <person name="Oakeley E.J."/>
            <person name="Faust A.M.E."/>
            <person name="Altorfer M."/>
            <person name="Dessus-Babus S."/>
            <person name="Burckhardt D."/>
            <person name="Oertli M."/>
            <person name="Naumann U."/>
            <person name="Petersen F."/>
            <person name="Wong J."/>
        </authorList>
    </citation>
    <scope>NUCLEOTIDE SEQUENCE</scope>
    <source>
        <strain evidence="2">GSM-AAB239-AS_SAM_17_03QT</strain>
    </source>
</reference>
<dbReference type="EMBL" id="JANAVB010025800">
    <property type="protein sequence ID" value="KAJ6820036.1"/>
    <property type="molecule type" value="Genomic_DNA"/>
</dbReference>
<feature type="compositionally biased region" description="Polar residues" evidence="1">
    <location>
        <begin position="647"/>
        <end position="657"/>
    </location>
</feature>
<dbReference type="AlphaFoldDB" id="A0AAX6FUE5"/>
<sequence>MDGGISKQTDATRGYLKLLFVTAAEGDVRGCAFQSTRDLSLILDAILKTKSRKVLVDIINKNGLQMLHNIMKQNRSNFNRIPIIRKLLKVLEFLALRGILSPEQINRDPPCNGMESFKESILSLTRHSDVQVHQIARNFRDKWIPRTFKRVEQSDRDGSRLDPQHSCRSWFQSSSKVKCWTEQGARETASIVTSTATHLPASSAERDIPGQPTSSHGQRVPNSAHVTDKSSACGTGIHKRKSRWGPPLDTSSLHPQSLCSVENIVVDGVKCRKLSSAQQEKTCQHEGSNQTSSSSWDEIVSVSNLMHKNANVESPPGFGSLPQNASVETTPGFGSPQENGSGETHPRFGCPQQNASGETPPGFGYPQQNASVEAPPGFGFSQQNASVEAPPGFEFPQQNASVEAPPGFEFPQQNASVEAPPGFEFPQQNASVEAPPGFRFPQQNASGETPPGFVSPQKNASVEAPPGFGYLEKNANFEAPPGFESRQEEHSSQMSSEIPVAPGEVVMGHLQERYLSHLTVSFGIPVSLMQLGTLETGGRHSNPSWSVAPSMPFHPFPPLPSYPRPTPERGQIHVSSGTEKTSTSEGPGRISESCYSKSQIHGRMSWPSNGPARRFPGQQRRNDGRFPRCLPYPNQRIGQGAKGSMRDGTSNLDWKNK</sequence>
<evidence type="ECO:0000313" key="2">
    <source>
        <dbReference type="EMBL" id="KAJ6820036.1"/>
    </source>
</evidence>